<keyword evidence="3" id="KW-0808">Transferase</keyword>
<comment type="catalytic activity">
    <reaction evidence="7">
        <text>L-threonyl-[protein] + ATP = O-phospho-L-threonyl-[protein] + ADP + H(+)</text>
        <dbReference type="Rhea" id="RHEA:46608"/>
        <dbReference type="Rhea" id="RHEA-COMP:11060"/>
        <dbReference type="Rhea" id="RHEA-COMP:11605"/>
        <dbReference type="ChEBI" id="CHEBI:15378"/>
        <dbReference type="ChEBI" id="CHEBI:30013"/>
        <dbReference type="ChEBI" id="CHEBI:30616"/>
        <dbReference type="ChEBI" id="CHEBI:61977"/>
        <dbReference type="ChEBI" id="CHEBI:456216"/>
        <dbReference type="EC" id="2.7.11.1"/>
    </reaction>
</comment>
<dbReference type="STRING" id="3914.A0A0L9UQI2"/>
<keyword evidence="2 10" id="KW-0723">Serine/threonine-protein kinase</keyword>
<evidence type="ECO:0000256" key="9">
    <source>
        <dbReference type="PROSITE-ProRule" id="PRU10141"/>
    </source>
</evidence>
<dbReference type="InterPro" id="IPR017441">
    <property type="entry name" value="Protein_kinase_ATP_BS"/>
</dbReference>
<dbReference type="OMA" id="FMEFAEN"/>
<dbReference type="PROSITE" id="PS50011">
    <property type="entry name" value="PROTEIN_KINASE_DOM"/>
    <property type="match status" value="1"/>
</dbReference>
<evidence type="ECO:0000256" key="7">
    <source>
        <dbReference type="ARBA" id="ARBA00047899"/>
    </source>
</evidence>
<keyword evidence="6 9" id="KW-0067">ATP-binding</keyword>
<dbReference type="GO" id="GO:0005524">
    <property type="term" value="F:ATP binding"/>
    <property type="evidence" value="ECO:0007669"/>
    <property type="project" value="UniProtKB-UniRule"/>
</dbReference>
<dbReference type="Gramene" id="KOM44862">
    <property type="protein sequence ID" value="KOM44862"/>
    <property type="gene ID" value="LR48_Vigan06g016800"/>
</dbReference>
<evidence type="ECO:0000313" key="13">
    <source>
        <dbReference type="EMBL" id="KOM44862.1"/>
    </source>
</evidence>
<dbReference type="AlphaFoldDB" id="A0A0L9UQI2"/>
<keyword evidence="4 9" id="KW-0547">Nucleotide-binding</keyword>
<evidence type="ECO:0000256" key="10">
    <source>
        <dbReference type="RuleBase" id="RU000304"/>
    </source>
</evidence>
<evidence type="ECO:0000256" key="5">
    <source>
        <dbReference type="ARBA" id="ARBA00022777"/>
    </source>
</evidence>
<dbReference type="EC" id="2.7.11.1" evidence="1"/>
<feature type="region of interest" description="Disordered" evidence="11">
    <location>
        <begin position="249"/>
        <end position="284"/>
    </location>
</feature>
<feature type="domain" description="Protein kinase" evidence="12">
    <location>
        <begin position="1"/>
        <end position="210"/>
    </location>
</feature>
<gene>
    <name evidence="13" type="ORF">LR48_Vigan06g016800</name>
</gene>
<evidence type="ECO:0000256" key="6">
    <source>
        <dbReference type="ARBA" id="ARBA00022840"/>
    </source>
</evidence>
<proteinExistence type="inferred from homology"/>
<evidence type="ECO:0000256" key="11">
    <source>
        <dbReference type="SAM" id="MobiDB-lite"/>
    </source>
</evidence>
<evidence type="ECO:0000256" key="8">
    <source>
        <dbReference type="ARBA" id="ARBA00048679"/>
    </source>
</evidence>
<evidence type="ECO:0000259" key="12">
    <source>
        <dbReference type="PROSITE" id="PS50011"/>
    </source>
</evidence>
<accession>A0A0L9UQI2</accession>
<dbReference type="SUPFAM" id="SSF56112">
    <property type="entry name" value="Protein kinase-like (PK-like)"/>
    <property type="match status" value="1"/>
</dbReference>
<evidence type="ECO:0000256" key="4">
    <source>
        <dbReference type="ARBA" id="ARBA00022741"/>
    </source>
</evidence>
<dbReference type="PROSITE" id="PS00107">
    <property type="entry name" value="PROTEIN_KINASE_ATP"/>
    <property type="match status" value="1"/>
</dbReference>
<feature type="binding site" evidence="9">
    <location>
        <position position="35"/>
    </location>
    <ligand>
        <name>ATP</name>
        <dbReference type="ChEBI" id="CHEBI:30616"/>
    </ligand>
</feature>
<dbReference type="PROSITE" id="PS00108">
    <property type="entry name" value="PROTEIN_KINASE_ST"/>
    <property type="match status" value="1"/>
</dbReference>
<sequence>MEEERYETLKELGSGNFGVARLAKDKKTGELVAIKYIERGKKIDANVQREIVNHRSLRHPNIIRFKEQICHRDLKLENTLLDGNPAPRLKICDFGFSKSALLHSQPKSTVGTPAYIAPEVLSRKEYDGKIADVWSCGVTLYVMLVGAYPFEDPEDPKNFRKSIGRIMSVQYAIPDYVRVSKECRHLISSIFVANPAKRITMSEIKQHLWFRKNLPREIIEAERRGYEETQKDQPSQSVEEIMQIIEEARTKIHTREQTSTGSSNVVHVDEANEEVEDHFAKSSP</sequence>
<evidence type="ECO:0000256" key="2">
    <source>
        <dbReference type="ARBA" id="ARBA00022527"/>
    </source>
</evidence>
<dbReference type="PANTHER" id="PTHR24343:SF440">
    <property type="entry name" value="SUCROSE NONFERMENTING 1(SNF1)-RELATED KINASE"/>
    <property type="match status" value="1"/>
</dbReference>
<protein>
    <recommendedName>
        <fullName evidence="1">non-specific serine/threonine protein kinase</fullName>
        <ecNumber evidence="1">2.7.11.1</ecNumber>
    </recommendedName>
</protein>
<dbReference type="SMART" id="SM00220">
    <property type="entry name" value="S_TKc"/>
    <property type="match status" value="1"/>
</dbReference>
<dbReference type="GO" id="GO:0006970">
    <property type="term" value="P:response to osmotic stress"/>
    <property type="evidence" value="ECO:0007669"/>
    <property type="project" value="UniProtKB-ARBA"/>
</dbReference>
<reference evidence="14" key="1">
    <citation type="journal article" date="2015" name="Proc. Natl. Acad. Sci. U.S.A.">
        <title>Genome sequencing of adzuki bean (Vigna angularis) provides insight into high starch and low fat accumulation and domestication.</title>
        <authorList>
            <person name="Yang K."/>
            <person name="Tian Z."/>
            <person name="Chen C."/>
            <person name="Luo L."/>
            <person name="Zhao B."/>
            <person name="Wang Z."/>
            <person name="Yu L."/>
            <person name="Li Y."/>
            <person name="Sun Y."/>
            <person name="Li W."/>
            <person name="Chen Y."/>
            <person name="Li Y."/>
            <person name="Zhang Y."/>
            <person name="Ai D."/>
            <person name="Zhao J."/>
            <person name="Shang C."/>
            <person name="Ma Y."/>
            <person name="Wu B."/>
            <person name="Wang M."/>
            <person name="Gao L."/>
            <person name="Sun D."/>
            <person name="Zhang P."/>
            <person name="Guo F."/>
            <person name="Wang W."/>
            <person name="Li Y."/>
            <person name="Wang J."/>
            <person name="Varshney R.K."/>
            <person name="Wang J."/>
            <person name="Ling H.Q."/>
            <person name="Wan P."/>
        </authorList>
    </citation>
    <scope>NUCLEOTIDE SEQUENCE</scope>
    <source>
        <strain evidence="14">cv. Jingnong 6</strain>
    </source>
</reference>
<evidence type="ECO:0000256" key="1">
    <source>
        <dbReference type="ARBA" id="ARBA00012513"/>
    </source>
</evidence>
<dbReference type="Gene3D" id="1.10.510.10">
    <property type="entry name" value="Transferase(Phosphotransferase) domain 1"/>
    <property type="match status" value="1"/>
</dbReference>
<dbReference type="PANTHER" id="PTHR24343">
    <property type="entry name" value="SERINE/THREONINE KINASE"/>
    <property type="match status" value="1"/>
</dbReference>
<dbReference type="EMBL" id="CM003376">
    <property type="protein sequence ID" value="KOM44862.1"/>
    <property type="molecule type" value="Genomic_DNA"/>
</dbReference>
<dbReference type="Gene3D" id="3.30.200.20">
    <property type="entry name" value="Phosphorylase Kinase, domain 1"/>
    <property type="match status" value="1"/>
</dbReference>
<evidence type="ECO:0000313" key="14">
    <source>
        <dbReference type="Proteomes" id="UP000053144"/>
    </source>
</evidence>
<dbReference type="GO" id="GO:0004674">
    <property type="term" value="F:protein serine/threonine kinase activity"/>
    <property type="evidence" value="ECO:0007669"/>
    <property type="project" value="UniProtKB-KW"/>
</dbReference>
<comment type="similarity">
    <text evidence="10">Belongs to the protein kinase superfamily.</text>
</comment>
<dbReference type="InterPro" id="IPR000719">
    <property type="entry name" value="Prot_kinase_dom"/>
</dbReference>
<dbReference type="InterPro" id="IPR008271">
    <property type="entry name" value="Ser/Thr_kinase_AS"/>
</dbReference>
<dbReference type="Pfam" id="PF00069">
    <property type="entry name" value="Pkinase"/>
    <property type="match status" value="1"/>
</dbReference>
<organism evidence="13 14">
    <name type="scientific">Phaseolus angularis</name>
    <name type="common">Azuki bean</name>
    <name type="synonym">Vigna angularis</name>
    <dbReference type="NCBI Taxonomy" id="3914"/>
    <lineage>
        <taxon>Eukaryota</taxon>
        <taxon>Viridiplantae</taxon>
        <taxon>Streptophyta</taxon>
        <taxon>Embryophyta</taxon>
        <taxon>Tracheophyta</taxon>
        <taxon>Spermatophyta</taxon>
        <taxon>Magnoliopsida</taxon>
        <taxon>eudicotyledons</taxon>
        <taxon>Gunneridae</taxon>
        <taxon>Pentapetalae</taxon>
        <taxon>rosids</taxon>
        <taxon>fabids</taxon>
        <taxon>Fabales</taxon>
        <taxon>Fabaceae</taxon>
        <taxon>Papilionoideae</taxon>
        <taxon>50 kb inversion clade</taxon>
        <taxon>NPAAA clade</taxon>
        <taxon>indigoferoid/millettioid clade</taxon>
        <taxon>Phaseoleae</taxon>
        <taxon>Vigna</taxon>
    </lineage>
</organism>
<dbReference type="Proteomes" id="UP000053144">
    <property type="component" value="Chromosome 6"/>
</dbReference>
<comment type="catalytic activity">
    <reaction evidence="8">
        <text>L-seryl-[protein] + ATP = O-phospho-L-seryl-[protein] + ADP + H(+)</text>
        <dbReference type="Rhea" id="RHEA:17989"/>
        <dbReference type="Rhea" id="RHEA-COMP:9863"/>
        <dbReference type="Rhea" id="RHEA-COMP:11604"/>
        <dbReference type="ChEBI" id="CHEBI:15378"/>
        <dbReference type="ChEBI" id="CHEBI:29999"/>
        <dbReference type="ChEBI" id="CHEBI:30616"/>
        <dbReference type="ChEBI" id="CHEBI:83421"/>
        <dbReference type="ChEBI" id="CHEBI:456216"/>
        <dbReference type="EC" id="2.7.11.1"/>
    </reaction>
</comment>
<evidence type="ECO:0000256" key="3">
    <source>
        <dbReference type="ARBA" id="ARBA00022679"/>
    </source>
</evidence>
<dbReference type="FunFam" id="1.10.510.10:FF:000132">
    <property type="entry name" value="Serine/threonine-protein kinase SRK2A"/>
    <property type="match status" value="1"/>
</dbReference>
<name>A0A0L9UQI2_PHAAN</name>
<keyword evidence="5" id="KW-0418">Kinase</keyword>
<dbReference type="InterPro" id="IPR011009">
    <property type="entry name" value="Kinase-like_dom_sf"/>
</dbReference>